<name>L8GR67_ACACF</name>
<dbReference type="SUPFAM" id="SSF55729">
    <property type="entry name" value="Acyl-CoA N-acyltransferases (Nat)"/>
    <property type="match status" value="1"/>
</dbReference>
<dbReference type="InterPro" id="IPR000182">
    <property type="entry name" value="GNAT_dom"/>
</dbReference>
<gene>
    <name evidence="3" type="ORF">ACA1_377380</name>
</gene>
<evidence type="ECO:0000313" key="3">
    <source>
        <dbReference type="EMBL" id="ELR15634.1"/>
    </source>
</evidence>
<dbReference type="RefSeq" id="XP_004337647.1">
    <property type="nucleotide sequence ID" value="XM_004337599.1"/>
</dbReference>
<dbReference type="InterPro" id="IPR016181">
    <property type="entry name" value="Acyl_CoA_acyltransferase"/>
</dbReference>
<dbReference type="EMBL" id="KB008025">
    <property type="protein sequence ID" value="ELR15634.1"/>
    <property type="molecule type" value="Genomic_DNA"/>
</dbReference>
<feature type="domain" description="N-acetyltransferase" evidence="2">
    <location>
        <begin position="51"/>
        <end position="161"/>
    </location>
</feature>
<evidence type="ECO:0000313" key="4">
    <source>
        <dbReference type="Proteomes" id="UP000011083"/>
    </source>
</evidence>
<organism evidence="3 4">
    <name type="scientific">Acanthamoeba castellanii (strain ATCC 30010 / Neff)</name>
    <dbReference type="NCBI Taxonomy" id="1257118"/>
    <lineage>
        <taxon>Eukaryota</taxon>
        <taxon>Amoebozoa</taxon>
        <taxon>Discosea</taxon>
        <taxon>Longamoebia</taxon>
        <taxon>Centramoebida</taxon>
        <taxon>Acanthamoebidae</taxon>
        <taxon>Acanthamoeba</taxon>
    </lineage>
</organism>
<dbReference type="Pfam" id="PF00583">
    <property type="entry name" value="Acetyltransf_1"/>
    <property type="match status" value="1"/>
</dbReference>
<dbReference type="KEGG" id="acan:ACA1_377380"/>
<dbReference type="VEuPathDB" id="AmoebaDB:ACA1_377380"/>
<feature type="compositionally biased region" description="Basic and acidic residues" evidence="1">
    <location>
        <begin position="213"/>
        <end position="222"/>
    </location>
</feature>
<accession>L8GR67</accession>
<feature type="region of interest" description="Disordered" evidence="1">
    <location>
        <begin position="213"/>
        <end position="248"/>
    </location>
</feature>
<evidence type="ECO:0000259" key="2">
    <source>
        <dbReference type="Pfam" id="PF00583"/>
    </source>
</evidence>
<sequence length="248" mass="28448">MMGDFGIKKRYIVKVKDPAHIKKKIHPEELCINRKTGCLDVAPEFFSKVWDEHQTDDTWNAWVCIEDDGKAKVVGFIVLQVFVHDSTYFAWGPPLNKRAAKPDPVTGAISNVGEISCFCAQGCGALLLDEALSWAANNTNYHYVVLNSTEGAANWYRSHGFEDIKAYRLPPPFSQYAHARHYREHLYRHRLGDDMIDITVDEPSRMLVVDLDQFKSKRQGEESEREDDDDDNDPTSHNYKLRTLTITR</sequence>
<dbReference type="GO" id="GO:0016747">
    <property type="term" value="F:acyltransferase activity, transferring groups other than amino-acyl groups"/>
    <property type="evidence" value="ECO:0007669"/>
    <property type="project" value="InterPro"/>
</dbReference>
<feature type="compositionally biased region" description="Acidic residues" evidence="1">
    <location>
        <begin position="223"/>
        <end position="233"/>
    </location>
</feature>
<keyword evidence="4" id="KW-1185">Reference proteome</keyword>
<protein>
    <recommendedName>
        <fullName evidence="2">N-acetyltransferase domain-containing protein</fullName>
    </recommendedName>
</protein>
<reference evidence="3 4" key="1">
    <citation type="journal article" date="2013" name="Genome Biol.">
        <title>Genome of Acanthamoeba castellanii highlights extensive lateral gene transfer and early evolution of tyrosine kinase signaling.</title>
        <authorList>
            <person name="Clarke M."/>
            <person name="Lohan A.J."/>
            <person name="Liu B."/>
            <person name="Lagkouvardos I."/>
            <person name="Roy S."/>
            <person name="Zafar N."/>
            <person name="Bertelli C."/>
            <person name="Schilde C."/>
            <person name="Kianianmomeni A."/>
            <person name="Burglin T.R."/>
            <person name="Frech C."/>
            <person name="Turcotte B."/>
            <person name="Kopec K.O."/>
            <person name="Synnott J.M."/>
            <person name="Choo C."/>
            <person name="Paponov I."/>
            <person name="Finkler A."/>
            <person name="Soon Heng Tan C."/>
            <person name="Hutchins A.P."/>
            <person name="Weinmeier T."/>
            <person name="Rattei T."/>
            <person name="Chu J.S."/>
            <person name="Gimenez G."/>
            <person name="Irimia M."/>
            <person name="Rigden D.J."/>
            <person name="Fitzpatrick D.A."/>
            <person name="Lorenzo-Morales J."/>
            <person name="Bateman A."/>
            <person name="Chiu C.H."/>
            <person name="Tang P."/>
            <person name="Hegemann P."/>
            <person name="Fromm H."/>
            <person name="Raoult D."/>
            <person name="Greub G."/>
            <person name="Miranda-Saavedra D."/>
            <person name="Chen N."/>
            <person name="Nash P."/>
            <person name="Ginger M.L."/>
            <person name="Horn M."/>
            <person name="Schaap P."/>
            <person name="Caler L."/>
            <person name="Loftus B."/>
        </authorList>
    </citation>
    <scope>NUCLEOTIDE SEQUENCE [LARGE SCALE GENOMIC DNA]</scope>
    <source>
        <strain evidence="3 4">Neff</strain>
    </source>
</reference>
<dbReference type="AlphaFoldDB" id="L8GR67"/>
<dbReference type="GeneID" id="14916386"/>
<dbReference type="Gene3D" id="3.40.630.30">
    <property type="match status" value="1"/>
</dbReference>
<proteinExistence type="predicted"/>
<evidence type="ECO:0000256" key="1">
    <source>
        <dbReference type="SAM" id="MobiDB-lite"/>
    </source>
</evidence>
<dbReference type="Proteomes" id="UP000011083">
    <property type="component" value="Unassembled WGS sequence"/>
</dbReference>